<keyword evidence="2" id="KW-1185">Reference proteome</keyword>
<proteinExistence type="predicted"/>
<evidence type="ECO:0000313" key="1">
    <source>
        <dbReference type="EMBL" id="BAU47612.1"/>
    </source>
</evidence>
<protein>
    <submittedName>
        <fullName evidence="1">Ribonuclease T</fullName>
    </submittedName>
</protein>
<organism evidence="1 2">
    <name type="scientific">Sulfurifustis variabilis</name>
    <dbReference type="NCBI Taxonomy" id="1675686"/>
    <lineage>
        <taxon>Bacteria</taxon>
        <taxon>Pseudomonadati</taxon>
        <taxon>Pseudomonadota</taxon>
        <taxon>Gammaproteobacteria</taxon>
        <taxon>Acidiferrobacterales</taxon>
        <taxon>Acidiferrobacteraceae</taxon>
        <taxon>Sulfurifustis</taxon>
    </lineage>
</organism>
<sequence length="203" mass="22229">MALALAGAVLLTACASPDTTRLRPLAEREADLYPVAQTRAGVTVAIDPLDSATRTEQYFATNLRRAGILPIHVIVSNHGSRRLVTGPADILLVRDRDVIDPLPLETVIDTIKRENTGLPGRAERSIDEYVVTSSFQQTGIGPGATVRGLLYFPVARVDDRSPDRYWNVTRLFQGDDVLSVRVGLTDADTNDRIRFGPLPVDLR</sequence>
<gene>
    <name evidence="1" type="ORF">SVA_1033</name>
</gene>
<dbReference type="EMBL" id="AP014936">
    <property type="protein sequence ID" value="BAU47612.1"/>
    <property type="molecule type" value="Genomic_DNA"/>
</dbReference>
<evidence type="ECO:0000313" key="2">
    <source>
        <dbReference type="Proteomes" id="UP000218899"/>
    </source>
</evidence>
<accession>A0A1B4V4Z7</accession>
<name>A0A1B4V4Z7_9GAMM</name>
<dbReference type="Proteomes" id="UP000218899">
    <property type="component" value="Chromosome"/>
</dbReference>
<dbReference type="AlphaFoldDB" id="A0A1B4V4Z7"/>
<dbReference type="KEGG" id="sva:SVA_1033"/>
<reference evidence="1 2" key="1">
    <citation type="submission" date="2015-08" db="EMBL/GenBank/DDBJ databases">
        <title>Complete genome sequence of Sulfurifustis variabilis.</title>
        <authorList>
            <person name="Miura A."/>
            <person name="Kojima H."/>
            <person name="Fukui M."/>
        </authorList>
    </citation>
    <scope>NUCLEOTIDE SEQUENCE [LARGE SCALE GENOMIC DNA]</scope>
    <source>
        <strain evidence="2">skN76</strain>
    </source>
</reference>